<evidence type="ECO:0000256" key="9">
    <source>
        <dbReference type="ARBA" id="ARBA00023136"/>
    </source>
</evidence>
<comment type="pathway">
    <text evidence="3">Protein modification; protein ubiquitination.</text>
</comment>
<feature type="transmembrane region" description="Helical" evidence="11">
    <location>
        <begin position="214"/>
        <end position="234"/>
    </location>
</feature>
<dbReference type="GO" id="GO:0005789">
    <property type="term" value="C:endoplasmic reticulum membrane"/>
    <property type="evidence" value="ECO:0007669"/>
    <property type="project" value="TreeGrafter"/>
</dbReference>
<evidence type="ECO:0000313" key="13">
    <source>
        <dbReference type="EMBL" id="KIO34092.1"/>
    </source>
</evidence>
<evidence type="ECO:0000256" key="1">
    <source>
        <dbReference type="ARBA" id="ARBA00000900"/>
    </source>
</evidence>
<dbReference type="Proteomes" id="UP000054248">
    <property type="component" value="Unassembled WGS sequence"/>
</dbReference>
<feature type="transmembrane region" description="Helical" evidence="11">
    <location>
        <begin position="359"/>
        <end position="377"/>
    </location>
</feature>
<gene>
    <name evidence="13" type="ORF">M407DRAFT_3567</name>
</gene>
<dbReference type="PANTHER" id="PTHR13145:SF0">
    <property type="entry name" value="E3 UBIQUITIN-PROTEIN LIGASE MARCHF6"/>
    <property type="match status" value="1"/>
</dbReference>
<keyword evidence="14" id="KW-1185">Reference proteome</keyword>
<feature type="transmembrane region" description="Helical" evidence="11">
    <location>
        <begin position="1051"/>
        <end position="1070"/>
    </location>
</feature>
<feature type="transmembrane region" description="Helical" evidence="11">
    <location>
        <begin position="255"/>
        <end position="278"/>
    </location>
</feature>
<evidence type="ECO:0000256" key="10">
    <source>
        <dbReference type="SAM" id="MobiDB-lite"/>
    </source>
</evidence>
<reference evidence="13 14" key="1">
    <citation type="submission" date="2014-04" db="EMBL/GenBank/DDBJ databases">
        <authorList>
            <consortium name="DOE Joint Genome Institute"/>
            <person name="Kuo A."/>
            <person name="Girlanda M."/>
            <person name="Perotto S."/>
            <person name="Kohler A."/>
            <person name="Nagy L.G."/>
            <person name="Floudas D."/>
            <person name="Copeland A."/>
            <person name="Barry K.W."/>
            <person name="Cichocki N."/>
            <person name="Veneault-Fourrey C."/>
            <person name="LaButti K."/>
            <person name="Lindquist E.A."/>
            <person name="Lipzen A."/>
            <person name="Lundell T."/>
            <person name="Morin E."/>
            <person name="Murat C."/>
            <person name="Sun H."/>
            <person name="Tunlid A."/>
            <person name="Henrissat B."/>
            <person name="Grigoriev I.V."/>
            <person name="Hibbett D.S."/>
            <person name="Martin F."/>
            <person name="Nordberg H.P."/>
            <person name="Cantor M.N."/>
            <person name="Hua S.X."/>
        </authorList>
    </citation>
    <scope>NUCLEOTIDE SEQUENCE [LARGE SCALE GENOMIC DNA]</scope>
    <source>
        <strain evidence="13 14">MUT 4182</strain>
    </source>
</reference>
<feature type="transmembrane region" description="Helical" evidence="11">
    <location>
        <begin position="680"/>
        <end position="698"/>
    </location>
</feature>
<comment type="subcellular location">
    <subcellularLocation>
        <location evidence="2">Membrane</location>
        <topology evidence="2">Multi-pass membrane protein</topology>
    </subcellularLocation>
</comment>
<evidence type="ECO:0000256" key="3">
    <source>
        <dbReference type="ARBA" id="ARBA00004906"/>
    </source>
</evidence>
<sequence>MDDGNTDRLLDSDSEPEWGAEVRDAQVPGAFQPGAEEARGPANDPNVVNAPQPAPLQEAQPDAEPAAAARPEDELEGMVEDEVEGAMEAIGMRGPLIQLVQNWERRHYYLLPLLGSVPKFISPEVTERVTSVRQIVASVVSGAGSAATKSQVTPASSTRVPQVLANFVSEQLLPATQRLQHNITLVPIAATESAASFLESWTALVKGDGPRERGFAIAWGYLSTAIVLGTVLEWMGPNIGPTLRAIRSIIRQQVILIKVLVFITIELIIFPLGCGILLDLNTLPLFPSGTLQRRIAFLHYAPFTSIFLHWLLGTMSCRAAMRPGALWFIKDPSDPNFHPIRDILDRPTVTQMRKLGSSAMLYSGVLTLGIGSVLLAIRQNRFGPPESPLLPLRTSKLLRFSEPLSELPFDLIFLHIVAPVTLTRLRPKRVLRYLLDKWWRMASRQLRLSSFMFGKRYPEEEQYDTRSWLARLRPNSAPSHEFRGCLARAPATDALALSSDQPVLIQVNEKGEPQSERGAALMQSQNEACERAGLQVNDAFTTTYLPPHFKLRILYFTSYLWFFGTIVLLSCVAVPIYIGRGWVYAIGYTTIHDAYTWTIGLYNLIGCLLVWKEIKRLHRRGVPTPQRLLRNLIVNGACRAAMRPGALWFIKDPSDPNFHPIRDILDRPTVTQMRKLGSSAMLYSGVLTLGIGSVLLAIRQNRFGPPESPLLPLRTSKLLRFSEPLSELPFDLIFLHIVAPVTLTRLRPKRVLRYLLDKWWRMASRQLRLSSFMFGKRYPEEEQYDTRSWLARLRPNPAPSHEFRGCLARAPATDALALSSDQPVLIQVNEKGEPQSERGAALMQSQNEACDRAGLQVNDAFTTTYLPPHFKLRILYFTSYLWFFGTIVLLSCVAVPIYIGRGWVYAIGYTTIHDAYTWTIGLYNLIGCLLVWKEIKRLHRRGVPTPQRLLRNLIVNGGQVLYLLIMIGIVLPILVSMVVDFHVILPVRLWLGHVLKPELHLAESWAVGLIYIKMGMRVARVDGENELYQAWQRILLAGWRNPDAISATKDFIAPIGGPIIIMLVAPYLIINKAQSYYGLNDPLAPYYILSQSAMGTQQYSMLRPWL</sequence>
<evidence type="ECO:0000313" key="14">
    <source>
        <dbReference type="Proteomes" id="UP000054248"/>
    </source>
</evidence>
<keyword evidence="9 11" id="KW-0472">Membrane</keyword>
<evidence type="ECO:0000256" key="5">
    <source>
        <dbReference type="ARBA" id="ARBA00022679"/>
    </source>
</evidence>
<feature type="transmembrane region" description="Helical" evidence="11">
    <location>
        <begin position="298"/>
        <end position="321"/>
    </location>
</feature>
<feature type="domain" description="E3 ubiquitin-protein ligase MARCHF6-like C-terminal" evidence="12">
    <location>
        <begin position="951"/>
        <end position="1080"/>
    </location>
</feature>
<feature type="transmembrane region" description="Helical" evidence="11">
    <location>
        <begin position="407"/>
        <end position="425"/>
    </location>
</feature>
<reference evidence="14" key="2">
    <citation type="submission" date="2015-01" db="EMBL/GenBank/DDBJ databases">
        <title>Evolutionary Origins and Diversification of the Mycorrhizal Mutualists.</title>
        <authorList>
            <consortium name="DOE Joint Genome Institute"/>
            <consortium name="Mycorrhizal Genomics Consortium"/>
            <person name="Kohler A."/>
            <person name="Kuo A."/>
            <person name="Nagy L.G."/>
            <person name="Floudas D."/>
            <person name="Copeland A."/>
            <person name="Barry K.W."/>
            <person name="Cichocki N."/>
            <person name="Veneault-Fourrey C."/>
            <person name="LaButti K."/>
            <person name="Lindquist E.A."/>
            <person name="Lipzen A."/>
            <person name="Lundell T."/>
            <person name="Morin E."/>
            <person name="Murat C."/>
            <person name="Riley R."/>
            <person name="Ohm R."/>
            <person name="Sun H."/>
            <person name="Tunlid A."/>
            <person name="Henrissat B."/>
            <person name="Grigoriev I.V."/>
            <person name="Hibbett D.S."/>
            <person name="Martin F."/>
        </authorList>
    </citation>
    <scope>NUCLEOTIDE SEQUENCE [LARGE SCALE GENOMIC DNA]</scope>
    <source>
        <strain evidence="14">MUT 4182</strain>
    </source>
</reference>
<organism evidence="13 14">
    <name type="scientific">Tulasnella calospora MUT 4182</name>
    <dbReference type="NCBI Taxonomy" id="1051891"/>
    <lineage>
        <taxon>Eukaryota</taxon>
        <taxon>Fungi</taxon>
        <taxon>Dikarya</taxon>
        <taxon>Basidiomycota</taxon>
        <taxon>Agaricomycotina</taxon>
        <taxon>Agaricomycetes</taxon>
        <taxon>Cantharellales</taxon>
        <taxon>Tulasnellaceae</taxon>
        <taxon>Tulasnella</taxon>
    </lineage>
</organism>
<evidence type="ECO:0000259" key="12">
    <source>
        <dbReference type="Pfam" id="PF23113"/>
    </source>
</evidence>
<feature type="compositionally biased region" description="Basic and acidic residues" evidence="10">
    <location>
        <begin position="1"/>
        <end position="11"/>
    </location>
</feature>
<keyword evidence="5" id="KW-0808">Transferase</keyword>
<feature type="compositionally biased region" description="Low complexity" evidence="10">
    <location>
        <begin position="55"/>
        <end position="69"/>
    </location>
</feature>
<feature type="region of interest" description="Disordered" evidence="10">
    <location>
        <begin position="1"/>
        <end position="75"/>
    </location>
</feature>
<feature type="transmembrane region" description="Helical" evidence="11">
    <location>
        <begin position="594"/>
        <end position="611"/>
    </location>
</feature>
<feature type="transmembrane region" description="Helical" evidence="11">
    <location>
        <begin position="553"/>
        <end position="578"/>
    </location>
</feature>
<evidence type="ECO:0000256" key="2">
    <source>
        <dbReference type="ARBA" id="ARBA00004141"/>
    </source>
</evidence>
<dbReference type="GO" id="GO:0036503">
    <property type="term" value="P:ERAD pathway"/>
    <property type="evidence" value="ECO:0007669"/>
    <property type="project" value="TreeGrafter"/>
</dbReference>
<dbReference type="Pfam" id="PF23113">
    <property type="entry name" value="MARCHF6_C"/>
    <property type="match status" value="1"/>
</dbReference>
<dbReference type="GO" id="GO:0061630">
    <property type="term" value="F:ubiquitin protein ligase activity"/>
    <property type="evidence" value="ECO:0007669"/>
    <property type="project" value="UniProtKB-EC"/>
</dbReference>
<dbReference type="EMBL" id="KN822944">
    <property type="protein sequence ID" value="KIO34092.1"/>
    <property type="molecule type" value="Genomic_DNA"/>
</dbReference>
<dbReference type="EC" id="2.3.2.27" evidence="4"/>
<evidence type="ECO:0000256" key="4">
    <source>
        <dbReference type="ARBA" id="ARBA00012483"/>
    </source>
</evidence>
<evidence type="ECO:0000256" key="8">
    <source>
        <dbReference type="ARBA" id="ARBA00022989"/>
    </source>
</evidence>
<name>A0A0C3MK49_9AGAM</name>
<protein>
    <recommendedName>
        <fullName evidence="4">RING-type E3 ubiquitin transferase</fullName>
        <ecNumber evidence="4">2.3.2.27</ecNumber>
    </recommendedName>
</protein>
<dbReference type="OrthoDB" id="264354at2759"/>
<comment type="catalytic activity">
    <reaction evidence="1">
        <text>S-ubiquitinyl-[E2 ubiquitin-conjugating enzyme]-L-cysteine + [acceptor protein]-L-lysine = [E2 ubiquitin-conjugating enzyme]-L-cysteine + N(6)-ubiquitinyl-[acceptor protein]-L-lysine.</text>
        <dbReference type="EC" id="2.3.2.27"/>
    </reaction>
</comment>
<feature type="transmembrane region" description="Helical" evidence="11">
    <location>
        <begin position="728"/>
        <end position="746"/>
    </location>
</feature>
<dbReference type="AlphaFoldDB" id="A0A0C3MK49"/>
<proteinExistence type="predicted"/>
<feature type="transmembrane region" description="Helical" evidence="11">
    <location>
        <begin position="953"/>
        <end position="979"/>
    </location>
</feature>
<keyword evidence="7" id="KW-0833">Ubl conjugation pathway</keyword>
<evidence type="ECO:0000256" key="11">
    <source>
        <dbReference type="SAM" id="Phobius"/>
    </source>
</evidence>
<keyword evidence="8 11" id="KW-1133">Transmembrane helix</keyword>
<dbReference type="STRING" id="1051891.A0A0C3MK49"/>
<dbReference type="PANTHER" id="PTHR13145">
    <property type="entry name" value="SSM4 PROTEIN"/>
    <property type="match status" value="1"/>
</dbReference>
<evidence type="ECO:0000256" key="7">
    <source>
        <dbReference type="ARBA" id="ARBA00022786"/>
    </source>
</evidence>
<dbReference type="InterPro" id="IPR056521">
    <property type="entry name" value="MARCHF6-like_C"/>
</dbReference>
<dbReference type="HOGENOM" id="CLU_282451_0_0_1"/>
<accession>A0A0C3MK49</accession>
<evidence type="ECO:0000256" key="6">
    <source>
        <dbReference type="ARBA" id="ARBA00022692"/>
    </source>
</evidence>
<feature type="transmembrane region" description="Helical" evidence="11">
    <location>
        <begin position="915"/>
        <end position="932"/>
    </location>
</feature>
<feature type="transmembrane region" description="Helical" evidence="11">
    <location>
        <begin position="874"/>
        <end position="899"/>
    </location>
</feature>
<keyword evidence="6 11" id="KW-0812">Transmembrane</keyword>